<evidence type="ECO:0000313" key="7">
    <source>
        <dbReference type="EMBL" id="VYU54595.1"/>
    </source>
</evidence>
<feature type="domain" description="Heparinase II/III-like C-terminal" evidence="5">
    <location>
        <begin position="365"/>
        <end position="539"/>
    </location>
</feature>
<dbReference type="InterPro" id="IPR032518">
    <property type="entry name" value="HepII_N"/>
</dbReference>
<protein>
    <submittedName>
        <fullName evidence="7">Heparinase II/III-like protein</fullName>
    </submittedName>
</protein>
<dbReference type="SUPFAM" id="SSF48230">
    <property type="entry name" value="Chondroitin AC/alginate lyase"/>
    <property type="match status" value="1"/>
</dbReference>
<dbReference type="PANTHER" id="PTHR39210">
    <property type="entry name" value="HEPARIN-SULFATE LYASE"/>
    <property type="match status" value="1"/>
</dbReference>
<organism evidence="7">
    <name type="scientific">Paraprevotella clara</name>
    <dbReference type="NCBI Taxonomy" id="454154"/>
    <lineage>
        <taxon>Bacteria</taxon>
        <taxon>Pseudomonadati</taxon>
        <taxon>Bacteroidota</taxon>
        <taxon>Bacteroidia</taxon>
        <taxon>Bacteroidales</taxon>
        <taxon>Prevotellaceae</taxon>
        <taxon>Paraprevotella</taxon>
    </lineage>
</organism>
<dbReference type="InterPro" id="IPR008929">
    <property type="entry name" value="Chondroitin_lyas"/>
</dbReference>
<name>A0A6N3FRD6_9BACT</name>
<dbReference type="GO" id="GO:0016829">
    <property type="term" value="F:lyase activity"/>
    <property type="evidence" value="ECO:0007669"/>
    <property type="project" value="UniProtKB-KW"/>
</dbReference>
<keyword evidence="2" id="KW-0732">Signal</keyword>
<evidence type="ECO:0000259" key="5">
    <source>
        <dbReference type="Pfam" id="PF07940"/>
    </source>
</evidence>
<dbReference type="Gene3D" id="2.70.98.70">
    <property type="match status" value="1"/>
</dbReference>
<comment type="subcellular location">
    <subcellularLocation>
        <location evidence="1">Periplasm</location>
    </subcellularLocation>
</comment>
<sequence length="757" mass="86498">MKKIVVCVGGFLLGLSLWGQRVNHPALLFTKERVEAAKARVQSDTCMARCWADIRKVADAALEKNDLNRSDYLALAYLMTDDRRYADRLKSILQSVTQVRTWGSEEMLSRKPVWRADLGLSHKCLMAALAYDAIYETLSSRERKELAEDLLRLGVEPSLGDWVLEPTRIHSLNSMGHNWWTSCVYNGGMLAMALQNELPEAVEWVETLNEAMPEWFGFAGDVLQAKIKSFDEAGGMYESLNYANFGIQEALQYRIAWQNTHPGRKAPELPQLERLPDYFVQVCYPRTGILYNLNFGDSHKNVTAESSMMLLYALGIRRPEILWYINQVQEGQHRDGYFRNRPMGFLYMPDCSKAPAVPDVATSCLFADFGWAVMHDSWKKDAAMLAVKSGQTWNHSHADANSFILFYKGVDILKDAGNCWYPNPAYRNYFFQSQAHNVVLFNGEGQSCEQQYQGSYLRGSLHYLMDNGKMKYVLANGTGPMSDKFSRNFRHFLWMDKVIYMIDDIAAHKPGHFEWLWHYNGKAVKRGADVTVTSDSASVVIRPLYPRLLALSDFVHDYPDDLYWEVKKGPTEDLKGEEEYYSFHLPGEHKRVKGLTAVILKDSPDDKDLPMMERTEGKDWIGLKVRRNGKVTDIYINQLADGRLMHNNSWITADGWTTDAYMFAVTYDEGTDPAKASEMFVCYGSALRRGEVSYYSSLSKLFVMQRREGKKLDLRVEGQPHIRAAFRQPSCPAELEVNGQRQKAVYENGNVILKSKL</sequence>
<dbReference type="Gene3D" id="1.50.10.100">
    <property type="entry name" value="Chondroitin AC/alginate lyase"/>
    <property type="match status" value="1"/>
</dbReference>
<evidence type="ECO:0000259" key="6">
    <source>
        <dbReference type="Pfam" id="PF16332"/>
    </source>
</evidence>
<accession>A0A6N3FRD6</accession>
<dbReference type="GO" id="GO:0042597">
    <property type="term" value="C:periplasmic space"/>
    <property type="evidence" value="ECO:0007669"/>
    <property type="project" value="UniProtKB-SubCell"/>
</dbReference>
<proteinExistence type="predicted"/>
<dbReference type="InterPro" id="IPR012480">
    <property type="entry name" value="Hepar_II_III_C"/>
</dbReference>
<evidence type="ECO:0000256" key="2">
    <source>
        <dbReference type="ARBA" id="ARBA00022729"/>
    </source>
</evidence>
<evidence type="ECO:0000256" key="4">
    <source>
        <dbReference type="ARBA" id="ARBA00023239"/>
    </source>
</evidence>
<keyword evidence="4" id="KW-0456">Lyase</keyword>
<dbReference type="Pfam" id="PF16332">
    <property type="entry name" value="DUF4962"/>
    <property type="match status" value="1"/>
</dbReference>
<dbReference type="PANTHER" id="PTHR39210:SF1">
    <property type="entry name" value="HEPARIN-SULFATE LYASE"/>
    <property type="match status" value="1"/>
</dbReference>
<dbReference type="AlphaFoldDB" id="A0A6N3FRD6"/>
<dbReference type="RefSeq" id="WP_021980661.1">
    <property type="nucleotide sequence ID" value="NZ_CACRUT010000023.1"/>
</dbReference>
<dbReference type="Pfam" id="PF07940">
    <property type="entry name" value="Hepar_II_III_C"/>
    <property type="match status" value="1"/>
</dbReference>
<evidence type="ECO:0000256" key="3">
    <source>
        <dbReference type="ARBA" id="ARBA00022764"/>
    </source>
</evidence>
<reference evidence="7" key="1">
    <citation type="submission" date="2019-11" db="EMBL/GenBank/DDBJ databases">
        <authorList>
            <person name="Feng L."/>
        </authorList>
    </citation>
    <scope>NUCLEOTIDE SEQUENCE</scope>
    <source>
        <strain evidence="7">PclaraLFYP37</strain>
    </source>
</reference>
<gene>
    <name evidence="7" type="ORF">PCLFYP37_00181</name>
</gene>
<evidence type="ECO:0000256" key="1">
    <source>
        <dbReference type="ARBA" id="ARBA00004418"/>
    </source>
</evidence>
<feature type="domain" description="Heparinase II N-terminal" evidence="6">
    <location>
        <begin position="71"/>
        <end position="210"/>
    </location>
</feature>
<keyword evidence="3" id="KW-0574">Periplasm</keyword>
<dbReference type="EMBL" id="CACRUT010000023">
    <property type="protein sequence ID" value="VYU54595.1"/>
    <property type="molecule type" value="Genomic_DNA"/>
</dbReference>